<proteinExistence type="predicted"/>
<reference evidence="2 3" key="1">
    <citation type="submission" date="2018-06" db="EMBL/GenBank/DDBJ databases">
        <authorList>
            <consortium name="Pathogen Informatics"/>
            <person name="Doyle S."/>
        </authorList>
    </citation>
    <scope>NUCLEOTIDE SEQUENCE [LARGE SCALE GENOMIC DNA]</scope>
    <source>
        <strain evidence="2 3">NCTC9617</strain>
    </source>
</reference>
<dbReference type="PANTHER" id="PTHR43713">
    <property type="entry name" value="GLUTAMATE-1-SEMIALDEHYDE 2,1-AMINOMUTASE"/>
    <property type="match status" value="1"/>
</dbReference>
<keyword evidence="2" id="KW-0032">Aminotransferase</keyword>
<dbReference type="InterPro" id="IPR005814">
    <property type="entry name" value="Aminotrans_3"/>
</dbReference>
<dbReference type="AlphaFoldDB" id="A0A378FVE6"/>
<sequence length="135" mass="14015">MRAAFEQYPQEIACIIVEPVAGNMNCIPPQPEFLPGLRALCDEFGAPADYRRSDDRLPRGAGRRSGLLRRGAGSDCLGKIIGGGMPVGAFGGRREVMDALAPTGPVYQAGTLSGNPIAMAAGFACLNEVAQPGGP</sequence>
<dbReference type="Gene3D" id="3.40.640.10">
    <property type="entry name" value="Type I PLP-dependent aspartate aminotransferase-like (Major domain)"/>
    <property type="match status" value="2"/>
</dbReference>
<dbReference type="PANTHER" id="PTHR43713:SF3">
    <property type="entry name" value="GLUTAMATE-1-SEMIALDEHYDE 2,1-AMINOMUTASE 1, CHLOROPLASTIC-RELATED"/>
    <property type="match status" value="1"/>
</dbReference>
<dbReference type="EMBL" id="UGNC01000005">
    <property type="protein sequence ID" value="STW48596.1"/>
    <property type="molecule type" value="Genomic_DNA"/>
</dbReference>
<evidence type="ECO:0000313" key="2">
    <source>
        <dbReference type="EMBL" id="STW48596.1"/>
    </source>
</evidence>
<dbReference type="SUPFAM" id="SSF53383">
    <property type="entry name" value="PLP-dependent transferases"/>
    <property type="match status" value="1"/>
</dbReference>
<dbReference type="Pfam" id="PF00202">
    <property type="entry name" value="Aminotran_3"/>
    <property type="match status" value="1"/>
</dbReference>
<keyword evidence="2" id="KW-0413">Isomerase</keyword>
<dbReference type="Proteomes" id="UP000255167">
    <property type="component" value="Unassembled WGS sequence"/>
</dbReference>
<dbReference type="GO" id="GO:0008483">
    <property type="term" value="F:transaminase activity"/>
    <property type="evidence" value="ECO:0007669"/>
    <property type="project" value="UniProtKB-KW"/>
</dbReference>
<dbReference type="EC" id="5.4.3.8" evidence="2"/>
<keyword evidence="2" id="KW-0808">Transferase</keyword>
<comment type="cofactor">
    <cofactor evidence="1">
        <name>pyridoxal 5'-phosphate</name>
        <dbReference type="ChEBI" id="CHEBI:597326"/>
    </cofactor>
</comment>
<evidence type="ECO:0000313" key="3">
    <source>
        <dbReference type="Proteomes" id="UP000255167"/>
    </source>
</evidence>
<accession>A0A378FVE6</accession>
<protein>
    <submittedName>
        <fullName evidence="2">Glutamate-1-semialdehyde aminotransferase</fullName>
        <ecNumber evidence="2">5.4.3.8</ecNumber>
    </submittedName>
</protein>
<dbReference type="GO" id="GO:0030170">
    <property type="term" value="F:pyridoxal phosphate binding"/>
    <property type="evidence" value="ECO:0007669"/>
    <property type="project" value="InterPro"/>
</dbReference>
<gene>
    <name evidence="2" type="primary">hemL_2</name>
    <name evidence="2" type="ORF">NCTC9617_05201</name>
</gene>
<evidence type="ECO:0000256" key="1">
    <source>
        <dbReference type="ARBA" id="ARBA00001933"/>
    </source>
</evidence>
<dbReference type="InterPro" id="IPR015424">
    <property type="entry name" value="PyrdxlP-dep_Trfase"/>
</dbReference>
<name>A0A378FVE6_KLEPN</name>
<dbReference type="InterPro" id="IPR015421">
    <property type="entry name" value="PyrdxlP-dep_Trfase_major"/>
</dbReference>
<dbReference type="GO" id="GO:0042286">
    <property type="term" value="F:glutamate-1-semialdehyde 2,1-aminomutase activity"/>
    <property type="evidence" value="ECO:0007669"/>
    <property type="project" value="UniProtKB-EC"/>
</dbReference>
<organism evidence="2 3">
    <name type="scientific">Klebsiella pneumoniae</name>
    <dbReference type="NCBI Taxonomy" id="573"/>
    <lineage>
        <taxon>Bacteria</taxon>
        <taxon>Pseudomonadati</taxon>
        <taxon>Pseudomonadota</taxon>
        <taxon>Gammaproteobacteria</taxon>
        <taxon>Enterobacterales</taxon>
        <taxon>Enterobacteriaceae</taxon>
        <taxon>Klebsiella/Raoultella group</taxon>
        <taxon>Klebsiella</taxon>
        <taxon>Klebsiella pneumoniae complex</taxon>
    </lineage>
</organism>